<evidence type="ECO:0000256" key="1">
    <source>
        <dbReference type="SAM" id="Phobius"/>
    </source>
</evidence>
<proteinExistence type="predicted"/>
<dbReference type="Proteomes" id="UP001231924">
    <property type="component" value="Unassembled WGS sequence"/>
</dbReference>
<organism evidence="2 3">
    <name type="scientific">Actinomycetospora termitidis</name>
    <dbReference type="NCBI Taxonomy" id="3053470"/>
    <lineage>
        <taxon>Bacteria</taxon>
        <taxon>Bacillati</taxon>
        <taxon>Actinomycetota</taxon>
        <taxon>Actinomycetes</taxon>
        <taxon>Pseudonocardiales</taxon>
        <taxon>Pseudonocardiaceae</taxon>
        <taxon>Actinomycetospora</taxon>
    </lineage>
</organism>
<accession>A0ABT7M2S3</accession>
<sequence>MGDAQAAMAFYQLLASVSFTLLGLWFTALNLAHADWRHPGRHRERLHVALLFLLPGTLGLTSVLAGSNPIAWRVVFVLGGVIGLGESLVFLIRRRGLPGAGERVLAVLAPVLYALVVATAFVPTPVAGLVPLQIEGFVVAAVFLVGLTHVWRAFAERPAPAT</sequence>
<evidence type="ECO:0000313" key="3">
    <source>
        <dbReference type="Proteomes" id="UP001231924"/>
    </source>
</evidence>
<feature type="transmembrane region" description="Helical" evidence="1">
    <location>
        <begin position="104"/>
        <end position="122"/>
    </location>
</feature>
<keyword evidence="1" id="KW-1133">Transmembrane helix</keyword>
<dbReference type="EMBL" id="JASVWF010000001">
    <property type="protein sequence ID" value="MDL5154960.1"/>
    <property type="molecule type" value="Genomic_DNA"/>
</dbReference>
<feature type="transmembrane region" description="Helical" evidence="1">
    <location>
        <begin position="70"/>
        <end position="92"/>
    </location>
</feature>
<dbReference type="RefSeq" id="WP_286051043.1">
    <property type="nucleotide sequence ID" value="NZ_JASVWF010000001.1"/>
</dbReference>
<comment type="caution">
    <text evidence="2">The sequence shown here is derived from an EMBL/GenBank/DDBJ whole genome shotgun (WGS) entry which is preliminary data.</text>
</comment>
<keyword evidence="3" id="KW-1185">Reference proteome</keyword>
<reference evidence="2 3" key="1">
    <citation type="submission" date="2023-06" db="EMBL/GenBank/DDBJ databases">
        <title>Actinomycetospora Odt1-22.</title>
        <authorList>
            <person name="Supong K."/>
        </authorList>
    </citation>
    <scope>NUCLEOTIDE SEQUENCE [LARGE SCALE GENOMIC DNA]</scope>
    <source>
        <strain evidence="2 3">Odt1-22</strain>
    </source>
</reference>
<gene>
    <name evidence="2" type="ORF">QRT03_03250</name>
</gene>
<keyword evidence="1" id="KW-0812">Transmembrane</keyword>
<evidence type="ECO:0000313" key="2">
    <source>
        <dbReference type="EMBL" id="MDL5154960.1"/>
    </source>
</evidence>
<feature type="transmembrane region" description="Helical" evidence="1">
    <location>
        <begin position="46"/>
        <end position="64"/>
    </location>
</feature>
<feature type="transmembrane region" description="Helical" evidence="1">
    <location>
        <begin position="134"/>
        <end position="154"/>
    </location>
</feature>
<protein>
    <recommendedName>
        <fullName evidence="4">Integral membrane protein</fullName>
    </recommendedName>
</protein>
<feature type="transmembrane region" description="Helical" evidence="1">
    <location>
        <begin position="6"/>
        <end position="26"/>
    </location>
</feature>
<keyword evidence="1" id="KW-0472">Membrane</keyword>
<name>A0ABT7M2S3_9PSEU</name>
<evidence type="ECO:0008006" key="4">
    <source>
        <dbReference type="Google" id="ProtNLM"/>
    </source>
</evidence>